<dbReference type="GO" id="GO:0016787">
    <property type="term" value="F:hydrolase activity"/>
    <property type="evidence" value="ECO:0007669"/>
    <property type="project" value="UniProtKB-KW"/>
</dbReference>
<dbReference type="SUPFAM" id="SSF56300">
    <property type="entry name" value="Metallo-dependent phosphatases"/>
    <property type="match status" value="1"/>
</dbReference>
<dbReference type="SUPFAM" id="SSF55816">
    <property type="entry name" value="5'-nucleotidase (syn. UDP-sugar hydrolase), C-terminal domain"/>
    <property type="match status" value="1"/>
</dbReference>
<dbReference type="PRINTS" id="PR01607">
    <property type="entry name" value="APYRASEFAMLY"/>
</dbReference>
<comment type="similarity">
    <text evidence="2">Belongs to the 5'-nucleotidase family.</text>
</comment>
<dbReference type="NCBIfam" id="NF006938">
    <property type="entry name" value="PRK09420.1"/>
    <property type="match status" value="1"/>
</dbReference>
<dbReference type="Proteomes" id="UP000199180">
    <property type="component" value="Unassembled WGS sequence"/>
</dbReference>
<evidence type="ECO:0000256" key="2">
    <source>
        <dbReference type="RuleBase" id="RU362119"/>
    </source>
</evidence>
<dbReference type="InterPro" id="IPR008334">
    <property type="entry name" value="5'-Nucleotdase_C"/>
</dbReference>
<dbReference type="RefSeq" id="WP_090734478.1">
    <property type="nucleotide sequence ID" value="NZ_FOHO01000006.1"/>
</dbReference>
<evidence type="ECO:0000313" key="6">
    <source>
        <dbReference type="Proteomes" id="UP000199180"/>
    </source>
</evidence>
<organism evidence="5 6">
    <name type="scientific">Paracoccus homiensis</name>
    <dbReference type="NCBI Taxonomy" id="364199"/>
    <lineage>
        <taxon>Bacteria</taxon>
        <taxon>Pseudomonadati</taxon>
        <taxon>Pseudomonadota</taxon>
        <taxon>Alphaproteobacteria</taxon>
        <taxon>Rhodobacterales</taxon>
        <taxon>Paracoccaceae</taxon>
        <taxon>Paracoccus</taxon>
    </lineage>
</organism>
<evidence type="ECO:0000313" key="5">
    <source>
        <dbReference type="EMBL" id="SET51628.1"/>
    </source>
</evidence>
<feature type="domain" description="Calcineurin-like phosphoesterase" evidence="3">
    <location>
        <begin position="23"/>
        <end position="256"/>
    </location>
</feature>
<dbReference type="GO" id="GO:0030288">
    <property type="term" value="C:outer membrane-bounded periplasmic space"/>
    <property type="evidence" value="ECO:0007669"/>
    <property type="project" value="TreeGrafter"/>
</dbReference>
<evidence type="ECO:0000256" key="1">
    <source>
        <dbReference type="ARBA" id="ARBA00022729"/>
    </source>
</evidence>
<dbReference type="OrthoDB" id="9803927at2"/>
<keyword evidence="2" id="KW-0378">Hydrolase</keyword>
<dbReference type="InterPro" id="IPR029052">
    <property type="entry name" value="Metallo-depent_PP-like"/>
</dbReference>
<keyword evidence="2" id="KW-0547">Nucleotide-binding</keyword>
<dbReference type="EMBL" id="FOHO01000006">
    <property type="protein sequence ID" value="SET51628.1"/>
    <property type="molecule type" value="Genomic_DNA"/>
</dbReference>
<evidence type="ECO:0000259" key="4">
    <source>
        <dbReference type="Pfam" id="PF02872"/>
    </source>
</evidence>
<evidence type="ECO:0000259" key="3">
    <source>
        <dbReference type="Pfam" id="PF00149"/>
    </source>
</evidence>
<dbReference type="STRING" id="364199.SAMN04489858_10635"/>
<feature type="domain" description="5'-Nucleotidase C-terminal" evidence="4">
    <location>
        <begin position="410"/>
        <end position="535"/>
    </location>
</feature>
<dbReference type="Gene3D" id="3.60.21.10">
    <property type="match status" value="1"/>
</dbReference>
<dbReference type="InterPro" id="IPR036907">
    <property type="entry name" value="5'-Nucleotdase_C_sf"/>
</dbReference>
<dbReference type="PANTHER" id="PTHR11575">
    <property type="entry name" value="5'-NUCLEOTIDASE-RELATED"/>
    <property type="match status" value="1"/>
</dbReference>
<protein>
    <submittedName>
        <fullName evidence="5">2',3'-cyclic-nucleotide 2'-phosphodiesterase / 3'-nucleotidase</fullName>
    </submittedName>
</protein>
<keyword evidence="6" id="KW-1185">Reference proteome</keyword>
<dbReference type="Pfam" id="PF02872">
    <property type="entry name" value="5_nucleotid_C"/>
    <property type="match status" value="1"/>
</dbReference>
<sequence>MPDGTSCEHGIYARSDADVTVDLRIMATSDLHMQLLPYDYLAGRPCTDRSLTQLAGLIGAIRQEHPNTLLFDNGDLLQGNPMGDYLAEAPQATAQIHPAIALLNALRYDAIALGNHDFNYGLGFLRRTLRHANFPGLAANMRLRSGPQFGDYVILPREVTTRCGQTLQIRVGVIGLLPPQTSHWDRDLRQHVECHDIVETARHLIPRMQAQGAQIIIALAHCGIGPLDHRPGMEHAATALAAIDGIDAVIAGHTHNVFPGPHVPATPGVDPIRGTLAGKPAVMPGYGGSHLGVIDLRLNRDHAGAWRLADFGAKAVPVSGTTTSSPDLSAPALAAHRHTLRHYRRRVGHSQTPLNSYFTALGVDAGLRLVNMAQRWHVRQQLAKTPWRDLPVLAAAAPFRSGGRAGANAFTDVAPGPLTLRALADIYVFPNHACALLATGAQLADWLERAAGAYCQITDRSDGQPLMNPDFPGYNFDVIEGLTWQIDLTRPALYDPWGEPAQHGPGRIRDLRLQGNPVRPDDRFILATSSYRLATCGLYAPLATQMRPLISEGPMVRQVLRQYVRRRRRIALDPGLGLRLLAPPQSKVSYPTGPAAARHLDLLPAQYRASIAGHDDSGHLQLSLRF</sequence>
<proteinExistence type="inferred from homology"/>
<dbReference type="GO" id="GO:0009166">
    <property type="term" value="P:nucleotide catabolic process"/>
    <property type="evidence" value="ECO:0007669"/>
    <property type="project" value="InterPro"/>
</dbReference>
<reference evidence="5 6" key="1">
    <citation type="submission" date="2016-10" db="EMBL/GenBank/DDBJ databases">
        <authorList>
            <person name="de Groot N.N."/>
        </authorList>
    </citation>
    <scope>NUCLEOTIDE SEQUENCE [LARGE SCALE GENOMIC DNA]</scope>
    <source>
        <strain evidence="5 6">DSM 17862</strain>
    </source>
</reference>
<dbReference type="GO" id="GO:0000166">
    <property type="term" value="F:nucleotide binding"/>
    <property type="evidence" value="ECO:0007669"/>
    <property type="project" value="UniProtKB-KW"/>
</dbReference>
<dbReference type="Gene3D" id="3.90.780.10">
    <property type="entry name" value="5'-Nucleotidase, C-terminal domain"/>
    <property type="match status" value="1"/>
</dbReference>
<accession>A0A1I0F1G4</accession>
<keyword evidence="1" id="KW-0732">Signal</keyword>
<name>A0A1I0F1G4_9RHOB</name>
<gene>
    <name evidence="5" type="ORF">SAMN04489858_10635</name>
</gene>
<dbReference type="PANTHER" id="PTHR11575:SF6">
    <property type="entry name" value="2',3'-CYCLIC-NUCLEOTIDE 2'-PHOSPHODIESTERASE_3'-NUCLEOTIDASE"/>
    <property type="match status" value="1"/>
</dbReference>
<dbReference type="InterPro" id="IPR006179">
    <property type="entry name" value="5_nucleotidase/apyrase"/>
</dbReference>
<dbReference type="InterPro" id="IPR004843">
    <property type="entry name" value="Calcineurin-like_PHP"/>
</dbReference>
<dbReference type="AlphaFoldDB" id="A0A1I0F1G4"/>
<dbReference type="Pfam" id="PF00149">
    <property type="entry name" value="Metallophos"/>
    <property type="match status" value="1"/>
</dbReference>